<evidence type="ECO:0000256" key="1">
    <source>
        <dbReference type="ARBA" id="ARBA00004479"/>
    </source>
</evidence>
<reference evidence="11 12" key="2">
    <citation type="submission" date="2018-04" db="EMBL/GenBank/DDBJ databases">
        <title>OglaRS2 (Oryza glaberrima Reference Sequence Version 2).</title>
        <authorList>
            <person name="Zhang J."/>
            <person name="Kudrna D."/>
            <person name="Lee S."/>
            <person name="Talag J."/>
            <person name="Rajasekar S."/>
            <person name="Wing R.A."/>
        </authorList>
    </citation>
    <scope>NUCLEOTIDE SEQUENCE [LARGE SCALE GENOMIC DNA]</scope>
    <source>
        <strain evidence="11 12">cv. IRGC 96717</strain>
    </source>
</reference>
<feature type="signal peptide" evidence="9">
    <location>
        <begin position="1"/>
        <end position="27"/>
    </location>
</feature>
<name>I1QPG9_ORYGL</name>
<dbReference type="SMART" id="SM01190">
    <property type="entry name" value="EMP24_GP25L"/>
    <property type="match status" value="1"/>
</dbReference>
<dbReference type="Gramene" id="ORGLA09G0094800.1">
    <property type="protein sequence ID" value="ORGLA09G0094800.1"/>
    <property type="gene ID" value="ORGLA09G0094800"/>
</dbReference>
<proteinExistence type="inferred from homology"/>
<dbReference type="AlphaFoldDB" id="I1QPG9"/>
<sequence length="262" mass="29229">MARRGGAWAWTATAAALLWWMAAGAGAVWLEIPPSATKCVSEEIQSNVVVIGDYSVLYEHHLNPTVTVKTVEAATKFLSFCDPEMASPCQGLLEEVRCNHVHLERRAIPISSRFGTPAKVTSPFGDIVHHKQKVSTGQFSFTTAEAGNYLACFSADGRNKRLVVKLNLDWRVGIATKDWDSVAKKEKLEGVELELVKLETSVQAIHENLLLLRSKEANMRDTSEKTNARATWLSIISLIVCIIVSVLQLWHLQQYFRKKKLI</sequence>
<dbReference type="EnsemblPlants" id="ORGLA09G0094800.1">
    <property type="protein sequence ID" value="ORGLA09G0094800.1"/>
    <property type="gene ID" value="ORGLA09G0094800"/>
</dbReference>
<dbReference type="InterPro" id="IPR015720">
    <property type="entry name" value="Emp24-like"/>
</dbReference>
<evidence type="ECO:0000256" key="9">
    <source>
        <dbReference type="SAM" id="SignalP"/>
    </source>
</evidence>
<protein>
    <recommendedName>
        <fullName evidence="10">GOLD domain-containing protein</fullName>
    </recommendedName>
</protein>
<dbReference type="Proteomes" id="UP000007306">
    <property type="component" value="Chromosome 9"/>
</dbReference>
<dbReference type="eggNOG" id="KOG1691">
    <property type="taxonomic scope" value="Eukaryota"/>
</dbReference>
<evidence type="ECO:0000256" key="5">
    <source>
        <dbReference type="ARBA" id="ARBA00022989"/>
    </source>
</evidence>
<accession>I1QPG9</accession>
<evidence type="ECO:0000256" key="2">
    <source>
        <dbReference type="ARBA" id="ARBA00007104"/>
    </source>
</evidence>
<feature type="transmembrane region" description="Helical" evidence="8">
    <location>
        <begin position="230"/>
        <end position="250"/>
    </location>
</feature>
<dbReference type="PANTHER" id="PTHR22811">
    <property type="entry name" value="TRANSMEMBRANE EMP24 DOMAIN-CONTAINING PROTEIN"/>
    <property type="match status" value="1"/>
</dbReference>
<comment type="subcellular location">
    <subcellularLocation>
        <location evidence="1 7">Membrane</location>
        <topology evidence="1 7">Single-pass type I membrane protein</topology>
    </subcellularLocation>
</comment>
<dbReference type="HOGENOM" id="CLU_066963_3_2_1"/>
<dbReference type="STRING" id="4538.I1QPG9"/>
<organism evidence="11 12">
    <name type="scientific">Oryza glaberrima</name>
    <name type="common">African rice</name>
    <dbReference type="NCBI Taxonomy" id="4538"/>
    <lineage>
        <taxon>Eukaryota</taxon>
        <taxon>Viridiplantae</taxon>
        <taxon>Streptophyta</taxon>
        <taxon>Embryophyta</taxon>
        <taxon>Tracheophyta</taxon>
        <taxon>Spermatophyta</taxon>
        <taxon>Magnoliopsida</taxon>
        <taxon>Liliopsida</taxon>
        <taxon>Poales</taxon>
        <taxon>Poaceae</taxon>
        <taxon>BOP clade</taxon>
        <taxon>Oryzoideae</taxon>
        <taxon>Oryzeae</taxon>
        <taxon>Oryzinae</taxon>
        <taxon>Oryza</taxon>
    </lineage>
</organism>
<dbReference type="Pfam" id="PF01105">
    <property type="entry name" value="EMP24_GP25L"/>
    <property type="match status" value="1"/>
</dbReference>
<keyword evidence="5 8" id="KW-1133">Transmembrane helix</keyword>
<evidence type="ECO:0000313" key="11">
    <source>
        <dbReference type="EnsemblPlants" id="ORGLA09G0094800.1"/>
    </source>
</evidence>
<dbReference type="GO" id="GO:0016020">
    <property type="term" value="C:membrane"/>
    <property type="evidence" value="ECO:0007669"/>
    <property type="project" value="UniProtKB-SubCell"/>
</dbReference>
<comment type="similarity">
    <text evidence="2 7">Belongs to the EMP24/GP25L family.</text>
</comment>
<feature type="domain" description="GOLD" evidence="10">
    <location>
        <begin position="37"/>
        <end position="202"/>
    </location>
</feature>
<dbReference type="PROSITE" id="PS50866">
    <property type="entry name" value="GOLD"/>
    <property type="match status" value="1"/>
</dbReference>
<keyword evidence="12" id="KW-1185">Reference proteome</keyword>
<keyword evidence="4 9" id="KW-0732">Signal</keyword>
<keyword evidence="6 8" id="KW-0472">Membrane</keyword>
<evidence type="ECO:0000313" key="12">
    <source>
        <dbReference type="Proteomes" id="UP000007306"/>
    </source>
</evidence>
<evidence type="ECO:0000256" key="4">
    <source>
        <dbReference type="ARBA" id="ARBA00022729"/>
    </source>
</evidence>
<evidence type="ECO:0000256" key="8">
    <source>
        <dbReference type="SAM" id="Phobius"/>
    </source>
</evidence>
<reference evidence="11" key="1">
    <citation type="submission" date="2015-06" db="UniProtKB">
        <authorList>
            <consortium name="EnsemblPlants"/>
        </authorList>
    </citation>
    <scope>IDENTIFICATION</scope>
</reference>
<feature type="chain" id="PRO_5003650264" description="GOLD domain-containing protein" evidence="9">
    <location>
        <begin position="28"/>
        <end position="262"/>
    </location>
</feature>
<evidence type="ECO:0000259" key="10">
    <source>
        <dbReference type="PROSITE" id="PS50866"/>
    </source>
</evidence>
<evidence type="ECO:0000256" key="3">
    <source>
        <dbReference type="ARBA" id="ARBA00022692"/>
    </source>
</evidence>
<evidence type="ECO:0000256" key="6">
    <source>
        <dbReference type="ARBA" id="ARBA00023136"/>
    </source>
</evidence>
<keyword evidence="3 7" id="KW-0812">Transmembrane</keyword>
<evidence type="ECO:0000256" key="7">
    <source>
        <dbReference type="RuleBase" id="RU003827"/>
    </source>
</evidence>
<dbReference type="InterPro" id="IPR009038">
    <property type="entry name" value="GOLD_dom"/>
</dbReference>
<dbReference type="OMA" id="QVLWWSI"/>